<dbReference type="VEuPathDB" id="FungiDB:PABG_12082"/>
<name>A0A1D2JAM4_PARBR</name>
<evidence type="ECO:0000313" key="3">
    <source>
        <dbReference type="Proteomes" id="UP000242814"/>
    </source>
</evidence>
<dbReference type="EMBL" id="LZYO01000231">
    <property type="protein sequence ID" value="ODH24654.1"/>
    <property type="molecule type" value="Genomic_DNA"/>
</dbReference>
<evidence type="ECO:0000256" key="1">
    <source>
        <dbReference type="SAM" id="MobiDB-lite"/>
    </source>
</evidence>
<feature type="region of interest" description="Disordered" evidence="1">
    <location>
        <begin position="13"/>
        <end position="32"/>
    </location>
</feature>
<comment type="caution">
    <text evidence="2">The sequence shown here is derived from an EMBL/GenBank/DDBJ whole genome shotgun (WGS) entry which is preliminary data.</text>
</comment>
<dbReference type="AlphaFoldDB" id="A0A1D2JAM4"/>
<protein>
    <submittedName>
        <fullName evidence="2">Uncharacterized protein</fullName>
    </submittedName>
</protein>
<feature type="compositionally biased region" description="Basic and acidic residues" evidence="1">
    <location>
        <begin position="21"/>
        <end position="32"/>
    </location>
</feature>
<sequence>MLQVAALLTNATPSYPLTTHPDSRTRAEPNRVGKQRMDVDMEADATPRIYCPRPVVSSPLYLAHSVARVAKAGEGLVPPRLSAHGERGVEALVLSGTWEGWVGGWVMPGWIFISHASRQNGRCEVPPFEASGGPEE</sequence>
<organism evidence="2 3">
    <name type="scientific">Paracoccidioides brasiliensis</name>
    <dbReference type="NCBI Taxonomy" id="121759"/>
    <lineage>
        <taxon>Eukaryota</taxon>
        <taxon>Fungi</taxon>
        <taxon>Dikarya</taxon>
        <taxon>Ascomycota</taxon>
        <taxon>Pezizomycotina</taxon>
        <taxon>Eurotiomycetes</taxon>
        <taxon>Eurotiomycetidae</taxon>
        <taxon>Onygenales</taxon>
        <taxon>Ajellomycetaceae</taxon>
        <taxon>Paracoccidioides</taxon>
    </lineage>
</organism>
<dbReference type="Proteomes" id="UP000242814">
    <property type="component" value="Unassembled WGS sequence"/>
</dbReference>
<accession>A0A1D2JAM4</accession>
<evidence type="ECO:0000313" key="2">
    <source>
        <dbReference type="EMBL" id="ODH24654.1"/>
    </source>
</evidence>
<gene>
    <name evidence="2" type="ORF">ACO22_05301</name>
</gene>
<dbReference type="VEuPathDB" id="FungiDB:PADG_12254"/>
<reference evidence="2 3" key="1">
    <citation type="submission" date="2016-06" db="EMBL/GenBank/DDBJ databases">
        <authorList>
            <person name="Kjaerup R.B."/>
            <person name="Dalgaard T.S."/>
            <person name="Juul-Madsen H.R."/>
        </authorList>
    </citation>
    <scope>NUCLEOTIDE SEQUENCE [LARGE SCALE GENOMIC DNA]</scope>
    <source>
        <strain evidence="2 3">Pb300</strain>
    </source>
</reference>
<proteinExistence type="predicted"/>